<proteinExistence type="inferred from homology"/>
<evidence type="ECO:0000256" key="2">
    <source>
        <dbReference type="ARBA" id="ARBA00012323"/>
    </source>
</evidence>
<dbReference type="PANTHER" id="PTHR18964:SF149">
    <property type="entry name" value="BIFUNCTIONAL UDP-N-ACETYLGLUCOSAMINE 2-EPIMERASE_N-ACETYLMANNOSAMINE KINASE"/>
    <property type="match status" value="1"/>
</dbReference>
<dbReference type="EMBL" id="CP118735">
    <property type="protein sequence ID" value="WNY50095.1"/>
    <property type="molecule type" value="Genomic_DNA"/>
</dbReference>
<dbReference type="InterPro" id="IPR000600">
    <property type="entry name" value="ROK"/>
</dbReference>
<evidence type="ECO:0000256" key="1">
    <source>
        <dbReference type="ARBA" id="ARBA00006479"/>
    </source>
</evidence>
<dbReference type="NCBIfam" id="TIGR00744">
    <property type="entry name" value="ROK_glcA_fam"/>
    <property type="match status" value="1"/>
</dbReference>
<reference evidence="9" key="1">
    <citation type="submission" date="2023-02" db="EMBL/GenBank/DDBJ databases">
        <title>Streptococcus sp. Genome Sequencing and Assembly.</title>
        <authorList>
            <person name="Shore S.M."/>
            <person name="Nicholson T.L."/>
        </authorList>
    </citation>
    <scope>NUCLEOTIDE SEQUENCE</scope>
    <source>
        <strain evidence="9">29887</strain>
    </source>
</reference>
<evidence type="ECO:0000313" key="9">
    <source>
        <dbReference type="EMBL" id="WNY50095.1"/>
    </source>
</evidence>
<accession>A0AA96VHT7</accession>
<dbReference type="PANTHER" id="PTHR18964">
    <property type="entry name" value="ROK (REPRESSOR, ORF, KINASE) FAMILY"/>
    <property type="match status" value="1"/>
</dbReference>
<dbReference type="Pfam" id="PF00480">
    <property type="entry name" value="ROK"/>
    <property type="match status" value="1"/>
</dbReference>
<keyword evidence="4 9" id="KW-0808">Transferase</keyword>
<dbReference type="InterPro" id="IPR049874">
    <property type="entry name" value="ROK_cs"/>
</dbReference>
<dbReference type="GO" id="GO:0005524">
    <property type="term" value="F:ATP binding"/>
    <property type="evidence" value="ECO:0007669"/>
    <property type="project" value="UniProtKB-KW"/>
</dbReference>
<dbReference type="EC" id="2.7.1.2" evidence="2"/>
<organism evidence="9">
    <name type="scientific">Streptococcus iners</name>
    <dbReference type="NCBI Taxonomy" id="3028084"/>
    <lineage>
        <taxon>Bacteria</taxon>
        <taxon>Bacillati</taxon>
        <taxon>Bacillota</taxon>
        <taxon>Bacilli</taxon>
        <taxon>Lactobacillales</taxon>
        <taxon>Streptococcaceae</taxon>
        <taxon>Streptococcus</taxon>
    </lineage>
</organism>
<dbReference type="GO" id="GO:0005737">
    <property type="term" value="C:cytoplasm"/>
    <property type="evidence" value="ECO:0007669"/>
    <property type="project" value="InterPro"/>
</dbReference>
<evidence type="ECO:0000256" key="8">
    <source>
        <dbReference type="ARBA" id="ARBA00032386"/>
    </source>
</evidence>
<keyword evidence="5" id="KW-0547">Nucleotide-binding</keyword>
<dbReference type="AlphaFoldDB" id="A0AA96VHT7"/>
<dbReference type="SUPFAM" id="SSF53067">
    <property type="entry name" value="Actin-like ATPase domain"/>
    <property type="match status" value="1"/>
</dbReference>
<dbReference type="RefSeq" id="WP_248051577.1">
    <property type="nucleotide sequence ID" value="NZ_CP118735.1"/>
</dbReference>
<gene>
    <name evidence="9" type="ORF">PW252_05780</name>
</gene>
<evidence type="ECO:0000256" key="3">
    <source>
        <dbReference type="ARBA" id="ARBA00014701"/>
    </source>
</evidence>
<name>A0AA96VHT7_9STRE</name>
<protein>
    <recommendedName>
        <fullName evidence="3">Glucokinase</fullName>
        <ecNumber evidence="2">2.7.1.2</ecNumber>
    </recommendedName>
    <alternativeName>
        <fullName evidence="8">Glucose kinase</fullName>
    </alternativeName>
</protein>
<keyword evidence="6" id="KW-0418">Kinase</keyword>
<dbReference type="KEGG" id="sins:PW252_05780"/>
<keyword evidence="7" id="KW-0067">ATP-binding</keyword>
<dbReference type="InterPro" id="IPR043129">
    <property type="entry name" value="ATPase_NBD"/>
</dbReference>
<dbReference type="GO" id="GO:0006096">
    <property type="term" value="P:glycolytic process"/>
    <property type="evidence" value="ECO:0007669"/>
    <property type="project" value="InterPro"/>
</dbReference>
<dbReference type="InterPro" id="IPR004654">
    <property type="entry name" value="ROK_glcA"/>
</dbReference>
<dbReference type="GO" id="GO:0004340">
    <property type="term" value="F:glucokinase activity"/>
    <property type="evidence" value="ECO:0007669"/>
    <property type="project" value="UniProtKB-EC"/>
</dbReference>
<comment type="similarity">
    <text evidence="1">Belongs to the ROK (NagC/XylR) family.</text>
</comment>
<evidence type="ECO:0000256" key="7">
    <source>
        <dbReference type="ARBA" id="ARBA00022840"/>
    </source>
</evidence>
<dbReference type="CDD" id="cd24062">
    <property type="entry name" value="ASKHA_NBD_ROK_BsGLK-like"/>
    <property type="match status" value="1"/>
</dbReference>
<evidence type="ECO:0000256" key="5">
    <source>
        <dbReference type="ARBA" id="ARBA00022741"/>
    </source>
</evidence>
<dbReference type="PROSITE" id="PS01125">
    <property type="entry name" value="ROK"/>
    <property type="match status" value="1"/>
</dbReference>
<dbReference type="Gene3D" id="3.30.420.40">
    <property type="match status" value="2"/>
</dbReference>
<evidence type="ECO:0000256" key="6">
    <source>
        <dbReference type="ARBA" id="ARBA00022777"/>
    </source>
</evidence>
<sequence length="319" mass="33435">MSKKIIGIDLGGTSVKLAILTTEGEIQEKWSIKTNILDEGSHIVPDIIDSIKQRFETHGLTKDDFLGIGMGSPGVVDSEAGTVIGAYNLNWKTLQLVKEQFETALGLPFFIDNDANVAALGEQWVGAGNNNPNVVFMTLGTGVGGGVIAAGNLIRGVKGAGGELGHITVDFEAPFACTCGKKGCLETVASATGIVNLSRRYADQYAGEAKLKQMIDDGQDVTAKDVFDLAKEGDDLALIVYRHFSEYLGVACANIAAVLNPAYIVLGGGVSAAGDFLLDGVRKVFAENSFPQIKESTQIVLATRGNDAGVLGAASLVLK</sequence>
<evidence type="ECO:0000256" key="4">
    <source>
        <dbReference type="ARBA" id="ARBA00022679"/>
    </source>
</evidence>